<dbReference type="Proteomes" id="UP001057402">
    <property type="component" value="Chromosome 3"/>
</dbReference>
<organism evidence="1 2">
    <name type="scientific">Melastoma candidum</name>
    <dbReference type="NCBI Taxonomy" id="119954"/>
    <lineage>
        <taxon>Eukaryota</taxon>
        <taxon>Viridiplantae</taxon>
        <taxon>Streptophyta</taxon>
        <taxon>Embryophyta</taxon>
        <taxon>Tracheophyta</taxon>
        <taxon>Spermatophyta</taxon>
        <taxon>Magnoliopsida</taxon>
        <taxon>eudicotyledons</taxon>
        <taxon>Gunneridae</taxon>
        <taxon>Pentapetalae</taxon>
        <taxon>rosids</taxon>
        <taxon>malvids</taxon>
        <taxon>Myrtales</taxon>
        <taxon>Melastomataceae</taxon>
        <taxon>Melastomatoideae</taxon>
        <taxon>Melastomateae</taxon>
        <taxon>Melastoma</taxon>
    </lineage>
</organism>
<name>A0ACB9RUV8_9MYRT</name>
<dbReference type="EMBL" id="CM042882">
    <property type="protein sequence ID" value="KAI4382232.1"/>
    <property type="molecule type" value="Genomic_DNA"/>
</dbReference>
<sequence>MKRSKISTTTSYLSPVRPIEKYGGFSAQADADPRFPGFKFSPADEELITYYLRKKLAIRVSRSSLKSKSAATSPGTCPTIDSQDSPVVCQVRRNTEFRSGDGMSRASMSQGPPLIAGRENRSASEGDVEILANVGDAIVTATSNNGSYSINSMWESNQKLMNDAVMTEPSTHPKDKEDTSYYNDVDDYLAYFLNDDRSVIKESAEDDVVRVMAFSFGADYPFAREAKYGNLINHLKQQLRHCRSDATRNDTVVSLTEHAIEAES</sequence>
<reference evidence="2" key="1">
    <citation type="journal article" date="2023" name="Front. Plant Sci.">
        <title>Chromosomal-level genome assembly of Melastoma candidum provides insights into trichome evolution.</title>
        <authorList>
            <person name="Zhong Y."/>
            <person name="Wu W."/>
            <person name="Sun C."/>
            <person name="Zou P."/>
            <person name="Liu Y."/>
            <person name="Dai S."/>
            <person name="Zhou R."/>
        </authorList>
    </citation>
    <scope>NUCLEOTIDE SEQUENCE [LARGE SCALE GENOMIC DNA]</scope>
</reference>
<comment type="caution">
    <text evidence="1">The sequence shown here is derived from an EMBL/GenBank/DDBJ whole genome shotgun (WGS) entry which is preliminary data.</text>
</comment>
<protein>
    <submittedName>
        <fullName evidence="1">Uncharacterized protein</fullName>
    </submittedName>
</protein>
<evidence type="ECO:0000313" key="2">
    <source>
        <dbReference type="Proteomes" id="UP001057402"/>
    </source>
</evidence>
<keyword evidence="2" id="KW-1185">Reference proteome</keyword>
<gene>
    <name evidence="1" type="ORF">MLD38_008221</name>
</gene>
<proteinExistence type="predicted"/>
<evidence type="ECO:0000313" key="1">
    <source>
        <dbReference type="EMBL" id="KAI4382232.1"/>
    </source>
</evidence>
<accession>A0ACB9RUV8</accession>